<dbReference type="InterPro" id="IPR051829">
    <property type="entry name" value="Multiheme_Cytochr_ET"/>
</dbReference>
<evidence type="ECO:0000259" key="6">
    <source>
        <dbReference type="PROSITE" id="PS51007"/>
    </source>
</evidence>
<dbReference type="SUPFAM" id="SSF48695">
    <property type="entry name" value="Multiheme cytochromes"/>
    <property type="match status" value="1"/>
</dbReference>
<dbReference type="RefSeq" id="WP_153665667.1">
    <property type="nucleotide sequence ID" value="NZ_JAAIKR010000015.1"/>
</dbReference>
<evidence type="ECO:0000256" key="4">
    <source>
        <dbReference type="PROSITE-ProRule" id="PRU00433"/>
    </source>
</evidence>
<dbReference type="InterPro" id="IPR036280">
    <property type="entry name" value="Multihaem_cyt_sf"/>
</dbReference>
<dbReference type="Pfam" id="PF17963">
    <property type="entry name" value="Big_9"/>
    <property type="match status" value="1"/>
</dbReference>
<evidence type="ECO:0000256" key="5">
    <source>
        <dbReference type="SAM" id="SignalP"/>
    </source>
</evidence>
<name>A0ABS5I5A6_9GAMM</name>
<evidence type="ECO:0000256" key="1">
    <source>
        <dbReference type="ARBA" id="ARBA00022723"/>
    </source>
</evidence>
<dbReference type="InterPro" id="IPR009056">
    <property type="entry name" value="Cyt_c-like_dom"/>
</dbReference>
<feature type="domain" description="Cytochrome c" evidence="6">
    <location>
        <begin position="399"/>
        <end position="520"/>
    </location>
</feature>
<evidence type="ECO:0000313" key="7">
    <source>
        <dbReference type="EMBL" id="MBR9729096.1"/>
    </source>
</evidence>
<dbReference type="Gene3D" id="1.10.1130.10">
    <property type="entry name" value="Flavocytochrome C3, Chain A"/>
    <property type="match status" value="1"/>
</dbReference>
<evidence type="ECO:0000256" key="3">
    <source>
        <dbReference type="ARBA" id="ARBA00023004"/>
    </source>
</evidence>
<evidence type="ECO:0000313" key="8">
    <source>
        <dbReference type="Proteomes" id="UP000811844"/>
    </source>
</evidence>
<feature type="chain" id="PRO_5046778601" description="Cytochrome c domain-containing protein" evidence="5">
    <location>
        <begin position="22"/>
        <end position="548"/>
    </location>
</feature>
<comment type="caution">
    <text evidence="7">The sequence shown here is derived from an EMBL/GenBank/DDBJ whole genome shotgun (WGS) entry which is preliminary data.</text>
</comment>
<sequence length="548" mass="59340">MNANIQSKKLLLATMVTMLCACGSDNSSDNLPDIPPPVNPPPVAENAQRTTDANRAIIINPMLHASDSSGQSLTLVSATTDKGRVVQLDGDLIKLDPQSQQGDINISYTVSNGVDEASATIVVTAHEPMYVGTQRCLACHGEGSPFKDVASHQLHGHNFKISTIANDETPAFPYSSVDGAIDKLVNSAADTDNTLGKPQSYADVAYTSGGYAWKYRWLDKDGYLVTGSEAQFNIHAEDLGLDDQVMVNYNGGSVNKPYNCGQCHTTGWKPYSEIGYSQKQDDLPGVHGTFFEGGVQCEACHGAGLTHSNTANKNDITRIATPRTTASLSSETMGYGEPMHCAECHTRDGDRNVDNDFTSSFNKTFPNGPEFGARVAVRNGLPRHHQSHDEFMGIDPDTGDIMGGKYQVGMTCSSCHDTHKSAVNQHEPEHIGAIKMDCTTCHANKVEMNAGHGQEGFFATACIDCHMPDVVKNAVSTTNKHGNKTGDIRIHTFAIDLFNEKGQFQDPEAKDTYMYPYLQDGFACGECHQQGSKLDSLKNNYGGKMHKN</sequence>
<keyword evidence="4" id="KW-0349">Heme</keyword>
<keyword evidence="2 5" id="KW-0732">Signal</keyword>
<proteinExistence type="predicted"/>
<evidence type="ECO:0000256" key="2">
    <source>
        <dbReference type="ARBA" id="ARBA00022729"/>
    </source>
</evidence>
<dbReference type="PANTHER" id="PTHR35038">
    <property type="entry name" value="DISSIMILATORY SULFITE REDUCTASE SIRA"/>
    <property type="match status" value="1"/>
</dbReference>
<keyword evidence="1 4" id="KW-0479">Metal-binding</keyword>
<feature type="signal peptide" evidence="5">
    <location>
        <begin position="1"/>
        <end position="21"/>
    </location>
</feature>
<dbReference type="Proteomes" id="UP000811844">
    <property type="component" value="Unassembled WGS sequence"/>
</dbReference>
<keyword evidence="8" id="KW-1185">Reference proteome</keyword>
<dbReference type="EMBL" id="JAAIKR010000015">
    <property type="protein sequence ID" value="MBR9729096.1"/>
    <property type="molecule type" value="Genomic_DNA"/>
</dbReference>
<keyword evidence="3 4" id="KW-0408">Iron</keyword>
<dbReference type="PANTHER" id="PTHR35038:SF8">
    <property type="entry name" value="C-TYPE POLYHEME CYTOCHROME OMCC"/>
    <property type="match status" value="1"/>
</dbReference>
<protein>
    <recommendedName>
        <fullName evidence="6">Cytochrome c domain-containing protein</fullName>
    </recommendedName>
</protein>
<dbReference type="PROSITE" id="PS51007">
    <property type="entry name" value="CYTC"/>
    <property type="match status" value="1"/>
</dbReference>
<accession>A0ABS5I5A6</accession>
<reference evidence="7 8" key="1">
    <citation type="submission" date="2020-02" db="EMBL/GenBank/DDBJ databases">
        <title>Shewanella WXL01 sp. nov., a marine bacterium isolated from green algae in Luhuitou Fringing Reef (Northern South China Sea).</title>
        <authorList>
            <person name="Wang X."/>
        </authorList>
    </citation>
    <scope>NUCLEOTIDE SEQUENCE [LARGE SCALE GENOMIC DNA]</scope>
    <source>
        <strain evidence="7 8">MCCC 1A01895</strain>
    </source>
</reference>
<gene>
    <name evidence="7" type="ORF">G3R48_14040</name>
</gene>
<organism evidence="7 8">
    <name type="scientific">Shewanella intestini</name>
    <dbReference type="NCBI Taxonomy" id="2017544"/>
    <lineage>
        <taxon>Bacteria</taxon>
        <taxon>Pseudomonadati</taxon>
        <taxon>Pseudomonadota</taxon>
        <taxon>Gammaproteobacteria</taxon>
        <taxon>Alteromonadales</taxon>
        <taxon>Shewanellaceae</taxon>
        <taxon>Shewanella</taxon>
    </lineage>
</organism>